<evidence type="ECO:0000313" key="1">
    <source>
        <dbReference type="EMBL" id="QBQ55186.1"/>
    </source>
</evidence>
<proteinExistence type="predicted"/>
<organism evidence="1 2">
    <name type="scientific">Nitrosococcus wardiae</name>
    <dbReference type="NCBI Taxonomy" id="1814290"/>
    <lineage>
        <taxon>Bacteria</taxon>
        <taxon>Pseudomonadati</taxon>
        <taxon>Pseudomonadota</taxon>
        <taxon>Gammaproteobacteria</taxon>
        <taxon>Chromatiales</taxon>
        <taxon>Chromatiaceae</taxon>
        <taxon>Nitrosococcus</taxon>
    </lineage>
</organism>
<name>A0A4P7C2V3_9GAMM</name>
<evidence type="ECO:0000313" key="2">
    <source>
        <dbReference type="Proteomes" id="UP000294325"/>
    </source>
</evidence>
<sequence>MAYYIHSLPGRLRVRSSFIKHYPTQAEALKRRIAALPGVQSVKISSITILYHAHELAADTLLEMFEEAGCLEGALPSRDHSAAAAKAGEVFGKAVFDVFIAKALERSLVSLLAVLKSR</sequence>
<keyword evidence="2" id="KW-1185">Reference proteome</keyword>
<accession>A0A4P7C2V3</accession>
<protein>
    <submittedName>
        <fullName evidence="1">Heavy-metal-associated domain-containing protein</fullName>
    </submittedName>
</protein>
<dbReference type="AlphaFoldDB" id="A0A4P7C2V3"/>
<dbReference type="Proteomes" id="UP000294325">
    <property type="component" value="Chromosome"/>
</dbReference>
<reference evidence="1 2" key="1">
    <citation type="submission" date="2019-03" db="EMBL/GenBank/DDBJ databases">
        <title>The genome sequence of Nitrosococcus wardiae strain D1FHST reveals the archetypal metabolic capacity of ammonia-oxidizing Gammaproteobacteria.</title>
        <authorList>
            <person name="Wang L."/>
            <person name="Lim C.K."/>
            <person name="Hanson T.E."/>
            <person name="Dang H."/>
            <person name="Klotz M.G."/>
        </authorList>
    </citation>
    <scope>NUCLEOTIDE SEQUENCE [LARGE SCALE GENOMIC DNA]</scope>
    <source>
        <strain evidence="1 2">D1FHS</strain>
    </source>
</reference>
<dbReference type="RefSeq" id="WP_134358454.1">
    <property type="nucleotide sequence ID" value="NZ_CP038033.1"/>
</dbReference>
<dbReference type="EMBL" id="CP038033">
    <property type="protein sequence ID" value="QBQ55186.1"/>
    <property type="molecule type" value="Genomic_DNA"/>
</dbReference>
<dbReference type="KEGG" id="nwr:E3U44_12210"/>
<gene>
    <name evidence="1" type="ORF">E3U44_12210</name>
</gene>
<dbReference type="OrthoDB" id="9794780at2"/>